<dbReference type="GO" id="GO:0032259">
    <property type="term" value="P:methylation"/>
    <property type="evidence" value="ECO:0007669"/>
    <property type="project" value="UniProtKB-KW"/>
</dbReference>
<feature type="domain" description="CheR-type methyltransferase" evidence="1">
    <location>
        <begin position="11"/>
        <end position="285"/>
    </location>
</feature>
<evidence type="ECO:0000259" key="1">
    <source>
        <dbReference type="PROSITE" id="PS50123"/>
    </source>
</evidence>
<dbReference type="Gene3D" id="3.40.50.150">
    <property type="entry name" value="Vaccinia Virus protein VP39"/>
    <property type="match status" value="1"/>
</dbReference>
<name>A0ABM9HEF5_9BACT</name>
<dbReference type="PRINTS" id="PR00996">
    <property type="entry name" value="CHERMTFRASE"/>
</dbReference>
<dbReference type="SMART" id="SM00138">
    <property type="entry name" value="MeTrc"/>
    <property type="match status" value="1"/>
</dbReference>
<dbReference type="InterPro" id="IPR029063">
    <property type="entry name" value="SAM-dependent_MTases_sf"/>
</dbReference>
<dbReference type="SUPFAM" id="SSF47757">
    <property type="entry name" value="Chemotaxis receptor methyltransferase CheR, N-terminal domain"/>
    <property type="match status" value="1"/>
</dbReference>
<dbReference type="EMBL" id="OX336137">
    <property type="protein sequence ID" value="CAI2718630.1"/>
    <property type="molecule type" value="Genomic_DNA"/>
</dbReference>
<protein>
    <submittedName>
        <fullName evidence="2">Methyltransferase Cher3</fullName>
        <ecNumber evidence="2">2.1.1.-</ecNumber>
    </submittedName>
</protein>
<dbReference type="RefSeq" id="WP_282011520.1">
    <property type="nucleotide sequence ID" value="NZ_OX336137.1"/>
</dbReference>
<keyword evidence="2" id="KW-0489">Methyltransferase</keyword>
<dbReference type="Pfam" id="PF01739">
    <property type="entry name" value="CheR"/>
    <property type="match status" value="1"/>
</dbReference>
<keyword evidence="3" id="KW-1185">Reference proteome</keyword>
<dbReference type="GO" id="GO:0008168">
    <property type="term" value="F:methyltransferase activity"/>
    <property type="evidence" value="ECO:0007669"/>
    <property type="project" value="UniProtKB-KW"/>
</dbReference>
<keyword evidence="2" id="KW-0808">Transferase</keyword>
<gene>
    <name evidence="2" type="primary">cheR</name>
    <name evidence="2" type="ORF">NSPWAT_1771</name>
</gene>
<dbReference type="PANTHER" id="PTHR24422">
    <property type="entry name" value="CHEMOTAXIS PROTEIN METHYLTRANSFERASE"/>
    <property type="match status" value="1"/>
</dbReference>
<dbReference type="PANTHER" id="PTHR24422:SF8">
    <property type="entry name" value="CHEMOTAXIS PROTEIN"/>
    <property type="match status" value="1"/>
</dbReference>
<dbReference type="InterPro" id="IPR050903">
    <property type="entry name" value="Bact_Chemotaxis_MeTrfase"/>
</dbReference>
<organism evidence="2 3">
    <name type="scientific">Nitrospina watsonii</name>
    <dbReference type="NCBI Taxonomy" id="1323948"/>
    <lineage>
        <taxon>Bacteria</taxon>
        <taxon>Pseudomonadati</taxon>
        <taxon>Nitrospinota/Tectimicrobiota group</taxon>
        <taxon>Nitrospinota</taxon>
        <taxon>Nitrospinia</taxon>
        <taxon>Nitrospinales</taxon>
        <taxon>Nitrospinaceae</taxon>
        <taxon>Nitrospina</taxon>
    </lineage>
</organism>
<sequence length="288" mass="33554">MKTNTDPRSPSLSEEELNENLELWALLEVIYQKYGYDFRNYTYSSIKRQLKRRMEAEGIQTISHMQHLALNQKELFHKLVSDFYINVTELFRDPSFFKNIRSHVIPILKSYPSIKIWHAGCGTGQEVYSMAILLMEEGLFEKAHIYATDVNTEALNKARQGIYSIELIKEDTHNYFESGGTESLSKYCTASYGNVIMKSEIKKNISFFDHNLVTDNSFGEMNLIFCRNVLIYFNSELKQRSVRVFWDSLCHKGFFCAGANERLLGEENEALFDVFDDKNKIYRKKEAA</sequence>
<dbReference type="InterPro" id="IPR022642">
    <property type="entry name" value="CheR_C"/>
</dbReference>
<dbReference type="PROSITE" id="PS50123">
    <property type="entry name" value="CHER"/>
    <property type="match status" value="1"/>
</dbReference>
<accession>A0ABM9HEF5</accession>
<dbReference type="SUPFAM" id="SSF53335">
    <property type="entry name" value="S-adenosyl-L-methionine-dependent methyltransferases"/>
    <property type="match status" value="1"/>
</dbReference>
<evidence type="ECO:0000313" key="2">
    <source>
        <dbReference type="EMBL" id="CAI2718630.1"/>
    </source>
</evidence>
<dbReference type="InterPro" id="IPR000780">
    <property type="entry name" value="CheR_MeTrfase"/>
</dbReference>
<dbReference type="EC" id="2.1.1.-" evidence="2"/>
<proteinExistence type="predicted"/>
<dbReference type="Pfam" id="PF03705">
    <property type="entry name" value="CheR_N"/>
    <property type="match status" value="1"/>
</dbReference>
<reference evidence="2 3" key="1">
    <citation type="submission" date="2022-09" db="EMBL/GenBank/DDBJ databases">
        <authorList>
            <person name="Kop L."/>
        </authorList>
    </citation>
    <scope>NUCLEOTIDE SEQUENCE [LARGE SCALE GENOMIC DNA]</scope>
    <source>
        <strain evidence="2 3">347</strain>
    </source>
</reference>
<dbReference type="Proteomes" id="UP001157733">
    <property type="component" value="Chromosome"/>
</dbReference>
<evidence type="ECO:0000313" key="3">
    <source>
        <dbReference type="Proteomes" id="UP001157733"/>
    </source>
</evidence>
<dbReference type="InterPro" id="IPR022641">
    <property type="entry name" value="CheR_N"/>
</dbReference>